<proteinExistence type="predicted"/>
<name>A0A317NMJ4_9NOCA</name>
<dbReference type="Proteomes" id="UP000246410">
    <property type="component" value="Unassembled WGS sequence"/>
</dbReference>
<evidence type="ECO:0000313" key="1">
    <source>
        <dbReference type="EMBL" id="PWV76023.1"/>
    </source>
</evidence>
<protein>
    <submittedName>
        <fullName evidence="1">Uncharacterized protein</fullName>
    </submittedName>
</protein>
<evidence type="ECO:0000313" key="2">
    <source>
        <dbReference type="Proteomes" id="UP000246410"/>
    </source>
</evidence>
<dbReference type="EMBL" id="QGTL01000004">
    <property type="protein sequence ID" value="PWV76023.1"/>
    <property type="molecule type" value="Genomic_DNA"/>
</dbReference>
<organism evidence="1 2">
    <name type="scientific">Nocardia neocaledoniensis</name>
    <dbReference type="NCBI Taxonomy" id="236511"/>
    <lineage>
        <taxon>Bacteria</taxon>
        <taxon>Bacillati</taxon>
        <taxon>Actinomycetota</taxon>
        <taxon>Actinomycetes</taxon>
        <taxon>Mycobacteriales</taxon>
        <taxon>Nocardiaceae</taxon>
        <taxon>Nocardia</taxon>
    </lineage>
</organism>
<accession>A0A317NMJ4</accession>
<gene>
    <name evidence="1" type="ORF">DFR69_104125</name>
</gene>
<dbReference type="AlphaFoldDB" id="A0A317NMJ4"/>
<reference evidence="1 2" key="1">
    <citation type="submission" date="2018-05" db="EMBL/GenBank/DDBJ databases">
        <title>Genomic Encyclopedia of Type Strains, Phase IV (KMG-IV): sequencing the most valuable type-strain genomes for metagenomic binning, comparative biology and taxonomic classification.</title>
        <authorList>
            <person name="Goeker M."/>
        </authorList>
    </citation>
    <scope>NUCLEOTIDE SEQUENCE [LARGE SCALE GENOMIC DNA]</scope>
    <source>
        <strain evidence="1 2">DSM 44717</strain>
    </source>
</reference>
<sequence length="727" mass="70435">MTLPDVLAMTTSGQPTPGKRVRLPSGAIWEGGSGAGTITLPDEDPITLGEDGRIPPNTLIGSGVFGLLDSVLGTQPGAIAERVAGQAMDLLRPDGDAADSKTRLVKFSSRTTLLNPAKPAAEHAVVDSDVAAYAQGGTVHGPGTGTSDSILARLSKGEFVVNAAATANALPLLEAINAGWVPSPGYLAGMLPGFATGGLVGDSAAGDPERWRSLLGTGLAADVIGGVAGAALDAAGAAGAALGGVLAPIFGTGGAYSRRTNDPVKVDLGQQGSVFAQSGPAMSARLQVEPQGVMNVAPAFADPSTTSADGSAAPLVALSDALTAGIMSSATEAGGRVGLALGNAIAPALGPAGPMAPVIGESLGEALGSRFGGGFTAAMSLKTEIGPTGAPTFTDGGAGGAVAPGGAAPAGATSWDGVGGGTTTGGGVTTTGGGGSSIVVGGGNEGTGGGTWVWYPGGGATATETGPATTPRTPALSGKSLVDEKYWTTYSGADSIDRGAVVGSSMANKLAESFGLSGNPAVSDFGADLGALAGALNIPQITSALGVDSPLLAQLGIDPEGSYFVPGEQQKQFQMSEADNLTAGIQGFLSGTSSGGLVKGITGAAKGVAETAAGQLGNFIGAGIGTAIAGPAGAAVGGVIGSLVGSIGAGKAVDLVAKPIEWVASTAKELVGTGFGLTDLAEGVGGHTARGDIFNFNGMDPKSVAMSIARVQRRQSFAQQRGGGLGR</sequence>
<keyword evidence="2" id="KW-1185">Reference proteome</keyword>
<comment type="caution">
    <text evidence="1">The sequence shown here is derived from an EMBL/GenBank/DDBJ whole genome shotgun (WGS) entry which is preliminary data.</text>
</comment>